<evidence type="ECO:0000313" key="1">
    <source>
        <dbReference type="EMBL" id="KAK0326381.1"/>
    </source>
</evidence>
<name>A0AAN6JDS2_9PEZI</name>
<protein>
    <submittedName>
        <fullName evidence="1">Uncharacterized protein</fullName>
    </submittedName>
</protein>
<evidence type="ECO:0000313" key="2">
    <source>
        <dbReference type="Proteomes" id="UP001168146"/>
    </source>
</evidence>
<proteinExistence type="predicted"/>
<dbReference type="EMBL" id="JASUXU010000004">
    <property type="protein sequence ID" value="KAK0326381.1"/>
    <property type="molecule type" value="Genomic_DNA"/>
</dbReference>
<accession>A0AAN6JDS2</accession>
<dbReference type="Proteomes" id="UP001168146">
    <property type="component" value="Unassembled WGS sequence"/>
</dbReference>
<sequence length="377" mass="39591">MAKGIETAHWFIASGGSVLLLCTGKVEAVALLILLAVAKAQGQDVQSHAPGNAVTSTTMPTTTALPSTDMVVWSPATALVPNATVPEYKVYCGMISDGLLYPSTCPGGISTMVPSPTVPEDKLYCYATINGLLYPSTCPEGFNPTAPSPPLQQGECERNGLVYRCGNANERSAAHTIFNLDVTVMISLWHFWLPLLAWYFGLISEDVLALVWLCAALNVRVLALQAMSTAPAVTSTVTSTVTVYRATPLDQVEISTTLTALQAFTSREVTDSSSTVLAAAEASSLADLTQDAVMRAVEADTCPTLYGIPDCPKLYGLQNCPLPHAAPASSSGVASLAWPSAFTTVLAALTLSRVTDCKTLFALWLVLGLAIAAQADA</sequence>
<dbReference type="AlphaFoldDB" id="A0AAN6JDS2"/>
<organism evidence="1 2">
    <name type="scientific">Friedmanniomyces endolithicus</name>
    <dbReference type="NCBI Taxonomy" id="329885"/>
    <lineage>
        <taxon>Eukaryota</taxon>
        <taxon>Fungi</taxon>
        <taxon>Dikarya</taxon>
        <taxon>Ascomycota</taxon>
        <taxon>Pezizomycotina</taxon>
        <taxon>Dothideomycetes</taxon>
        <taxon>Dothideomycetidae</taxon>
        <taxon>Mycosphaerellales</taxon>
        <taxon>Teratosphaeriaceae</taxon>
        <taxon>Friedmanniomyces</taxon>
    </lineage>
</organism>
<comment type="caution">
    <text evidence="1">The sequence shown here is derived from an EMBL/GenBank/DDBJ whole genome shotgun (WGS) entry which is preliminary data.</text>
</comment>
<gene>
    <name evidence="1" type="ORF">LTR82_002221</name>
</gene>
<reference evidence="1" key="1">
    <citation type="submission" date="2021-12" db="EMBL/GenBank/DDBJ databases">
        <title>Black yeast isolated from Biological Soil Crust.</title>
        <authorList>
            <person name="Kurbessoian T."/>
        </authorList>
    </citation>
    <scope>NUCLEOTIDE SEQUENCE</scope>
    <source>
        <strain evidence="1">CCFEE 5208</strain>
    </source>
</reference>